<dbReference type="AlphaFoldDB" id="A0A0B4HSM6"/>
<keyword evidence="4 5" id="KW-0539">Nucleus</keyword>
<evidence type="ECO:0000313" key="10">
    <source>
        <dbReference type="Proteomes" id="UP000031192"/>
    </source>
</evidence>
<evidence type="ECO:0000256" key="1">
    <source>
        <dbReference type="ARBA" id="ARBA00004123"/>
    </source>
</evidence>
<dbReference type="InterPro" id="IPR051000">
    <property type="entry name" value="Homeobox_DNA-bind_prot"/>
</dbReference>
<proteinExistence type="predicted"/>
<evidence type="ECO:0000256" key="5">
    <source>
        <dbReference type="PROSITE-ProRule" id="PRU00108"/>
    </source>
</evidence>
<reference evidence="9 10" key="1">
    <citation type="journal article" date="2014" name="Proc. Natl. Acad. Sci. U.S.A.">
        <title>Trajectory and genomic determinants of fungal-pathogen speciation and host adaptation.</title>
        <authorList>
            <person name="Hu X."/>
            <person name="Xiao G."/>
            <person name="Zheng P."/>
            <person name="Shang Y."/>
            <person name="Su Y."/>
            <person name="Zhang X."/>
            <person name="Liu X."/>
            <person name="Zhan S."/>
            <person name="St Leger R.J."/>
            <person name="Wang C."/>
        </authorList>
    </citation>
    <scope>NUCLEOTIDE SEQUENCE [LARGE SCALE GENOMIC DNA]</scope>
    <source>
        <strain evidence="9 10">ARSEF 977</strain>
    </source>
</reference>
<keyword evidence="10" id="KW-1185">Reference proteome</keyword>
<keyword evidence="2 5" id="KW-0238">DNA-binding</keyword>
<dbReference type="HOGENOM" id="CLU_1796925_0_0_1"/>
<dbReference type="GO" id="GO:0006357">
    <property type="term" value="P:regulation of transcription by RNA polymerase II"/>
    <property type="evidence" value="ECO:0007669"/>
    <property type="project" value="TreeGrafter"/>
</dbReference>
<evidence type="ECO:0000256" key="4">
    <source>
        <dbReference type="ARBA" id="ARBA00023242"/>
    </source>
</evidence>
<dbReference type="GO" id="GO:0005634">
    <property type="term" value="C:nucleus"/>
    <property type="evidence" value="ECO:0007669"/>
    <property type="project" value="UniProtKB-SubCell"/>
</dbReference>
<evidence type="ECO:0000313" key="9">
    <source>
        <dbReference type="EMBL" id="KID82479.1"/>
    </source>
</evidence>
<evidence type="ECO:0000256" key="3">
    <source>
        <dbReference type="ARBA" id="ARBA00023155"/>
    </source>
</evidence>
<protein>
    <submittedName>
        <fullName evidence="9">Homeobox</fullName>
    </submittedName>
</protein>
<dbReference type="GO" id="GO:0030154">
    <property type="term" value="P:cell differentiation"/>
    <property type="evidence" value="ECO:0007669"/>
    <property type="project" value="TreeGrafter"/>
</dbReference>
<accession>A0A0B4HSM6</accession>
<keyword evidence="3 5" id="KW-0371">Homeobox</keyword>
<dbReference type="Proteomes" id="UP000031192">
    <property type="component" value="Unassembled WGS sequence"/>
</dbReference>
<dbReference type="PANTHER" id="PTHR24324">
    <property type="entry name" value="HOMEOBOX PROTEIN HHEX"/>
    <property type="match status" value="1"/>
</dbReference>
<dbReference type="CDD" id="cd00086">
    <property type="entry name" value="homeodomain"/>
    <property type="match status" value="1"/>
</dbReference>
<comment type="caution">
    <text evidence="9">The sequence shown here is derived from an EMBL/GenBank/DDBJ whole genome shotgun (WGS) entry which is preliminary data.</text>
</comment>
<organism evidence="9 10">
    <name type="scientific">Metarhizium guizhouense (strain ARSEF 977)</name>
    <dbReference type="NCBI Taxonomy" id="1276136"/>
    <lineage>
        <taxon>Eukaryota</taxon>
        <taxon>Fungi</taxon>
        <taxon>Dikarya</taxon>
        <taxon>Ascomycota</taxon>
        <taxon>Pezizomycotina</taxon>
        <taxon>Sordariomycetes</taxon>
        <taxon>Hypocreomycetidae</taxon>
        <taxon>Hypocreales</taxon>
        <taxon>Clavicipitaceae</taxon>
        <taxon>Metarhizium</taxon>
    </lineage>
</organism>
<dbReference type="PANTHER" id="PTHR24324:SF5">
    <property type="entry name" value="HEMATOPOIETICALLY-EXPRESSED HOMEOBOX PROTEIN HHEX"/>
    <property type="match status" value="1"/>
</dbReference>
<gene>
    <name evidence="9" type="ORF">MGU_10228</name>
</gene>
<feature type="domain" description="Homeobox" evidence="8">
    <location>
        <begin position="90"/>
        <end position="144"/>
    </location>
</feature>
<comment type="subcellular location">
    <subcellularLocation>
        <location evidence="1 5 6">Nucleus</location>
    </subcellularLocation>
</comment>
<dbReference type="Pfam" id="PF00046">
    <property type="entry name" value="Homeodomain"/>
    <property type="match status" value="1"/>
</dbReference>
<evidence type="ECO:0000256" key="2">
    <source>
        <dbReference type="ARBA" id="ARBA00023125"/>
    </source>
</evidence>
<dbReference type="OrthoDB" id="6159439at2759"/>
<dbReference type="GO" id="GO:0000978">
    <property type="term" value="F:RNA polymerase II cis-regulatory region sequence-specific DNA binding"/>
    <property type="evidence" value="ECO:0007669"/>
    <property type="project" value="TreeGrafter"/>
</dbReference>
<feature type="region of interest" description="Disordered" evidence="7">
    <location>
        <begin position="33"/>
        <end position="56"/>
    </location>
</feature>
<evidence type="ECO:0000256" key="6">
    <source>
        <dbReference type="RuleBase" id="RU000682"/>
    </source>
</evidence>
<name>A0A0B4HSM6_METGA</name>
<dbReference type="EMBL" id="AZNH01000086">
    <property type="protein sequence ID" value="KID82479.1"/>
    <property type="molecule type" value="Genomic_DNA"/>
</dbReference>
<dbReference type="Gene3D" id="1.10.10.60">
    <property type="entry name" value="Homeodomain-like"/>
    <property type="match status" value="1"/>
</dbReference>
<dbReference type="SMART" id="SM00389">
    <property type="entry name" value="HOX"/>
    <property type="match status" value="1"/>
</dbReference>
<sequence>MNTGSKQLGTISRDSLATELFSHPRLSEVSSRYRLQDDQTPGTELSKSDRNGGREWLSQDADFDVDKWNDNNTNRDSDCHCQAVAERRAVRLKVKRFRLTNQQTRFLMSEFVKQPHPDAAHRERLSLEIPGLSPRQVQVWFQNR</sequence>
<evidence type="ECO:0000256" key="7">
    <source>
        <dbReference type="SAM" id="MobiDB-lite"/>
    </source>
</evidence>
<dbReference type="InterPro" id="IPR009057">
    <property type="entry name" value="Homeodomain-like_sf"/>
</dbReference>
<dbReference type="PROSITE" id="PS50071">
    <property type="entry name" value="HOMEOBOX_2"/>
    <property type="match status" value="1"/>
</dbReference>
<dbReference type="SUPFAM" id="SSF46689">
    <property type="entry name" value="Homeodomain-like"/>
    <property type="match status" value="1"/>
</dbReference>
<evidence type="ECO:0000259" key="8">
    <source>
        <dbReference type="PROSITE" id="PS50071"/>
    </source>
</evidence>
<dbReference type="InterPro" id="IPR001356">
    <property type="entry name" value="HD"/>
</dbReference>